<comment type="caution">
    <text evidence="3">The sequence shown here is derived from an EMBL/GenBank/DDBJ whole genome shotgun (WGS) entry which is preliminary data.</text>
</comment>
<feature type="transmembrane region" description="Helical" evidence="2">
    <location>
        <begin position="400"/>
        <end position="419"/>
    </location>
</feature>
<feature type="transmembrane region" description="Helical" evidence="2">
    <location>
        <begin position="311"/>
        <end position="330"/>
    </location>
</feature>
<dbReference type="Proteomes" id="UP000638313">
    <property type="component" value="Unassembled WGS sequence"/>
</dbReference>
<feature type="transmembrane region" description="Helical" evidence="2">
    <location>
        <begin position="336"/>
        <end position="359"/>
    </location>
</feature>
<keyword evidence="2" id="KW-0812">Transmembrane</keyword>
<dbReference type="SUPFAM" id="SSF103473">
    <property type="entry name" value="MFS general substrate transporter"/>
    <property type="match status" value="1"/>
</dbReference>
<keyword evidence="2" id="KW-1133">Transmembrane helix</keyword>
<dbReference type="Gene3D" id="1.20.1250.20">
    <property type="entry name" value="MFS general substrate transporter like domains"/>
    <property type="match status" value="1"/>
</dbReference>
<gene>
    <name evidence="3" type="ORF">GCM10010218_07370</name>
</gene>
<dbReference type="RefSeq" id="WP_190127865.1">
    <property type="nucleotide sequence ID" value="NZ_BNBD01000001.1"/>
</dbReference>
<accession>A0A919AVW1</accession>
<feature type="transmembrane region" description="Helical" evidence="2">
    <location>
        <begin position="47"/>
        <end position="70"/>
    </location>
</feature>
<name>A0A919AVW1_9ACTN</name>
<dbReference type="PANTHER" id="PTHR23542">
    <property type="match status" value="1"/>
</dbReference>
<reference evidence="3" key="1">
    <citation type="journal article" date="2014" name="Int. J. Syst. Evol. Microbiol.">
        <title>Complete genome sequence of Corynebacterium casei LMG S-19264T (=DSM 44701T), isolated from a smear-ripened cheese.</title>
        <authorList>
            <consortium name="US DOE Joint Genome Institute (JGI-PGF)"/>
            <person name="Walter F."/>
            <person name="Albersmeier A."/>
            <person name="Kalinowski J."/>
            <person name="Ruckert C."/>
        </authorList>
    </citation>
    <scope>NUCLEOTIDE SEQUENCE</scope>
    <source>
        <strain evidence="3">JCM 4059</strain>
    </source>
</reference>
<dbReference type="InterPro" id="IPR036259">
    <property type="entry name" value="MFS_trans_sf"/>
</dbReference>
<protein>
    <submittedName>
        <fullName evidence="3">Transporter</fullName>
    </submittedName>
</protein>
<evidence type="ECO:0000313" key="3">
    <source>
        <dbReference type="EMBL" id="GHF28746.1"/>
    </source>
</evidence>
<feature type="region of interest" description="Disordered" evidence="1">
    <location>
        <begin position="423"/>
        <end position="450"/>
    </location>
</feature>
<feature type="transmembrane region" description="Helical" evidence="2">
    <location>
        <begin position="371"/>
        <end position="394"/>
    </location>
</feature>
<feature type="transmembrane region" description="Helical" evidence="2">
    <location>
        <begin position="110"/>
        <end position="129"/>
    </location>
</feature>
<reference evidence="3" key="2">
    <citation type="submission" date="2020-09" db="EMBL/GenBank/DDBJ databases">
        <authorList>
            <person name="Sun Q."/>
            <person name="Ohkuma M."/>
        </authorList>
    </citation>
    <scope>NUCLEOTIDE SEQUENCE</scope>
    <source>
        <strain evidence="3">JCM 4059</strain>
    </source>
</reference>
<dbReference type="InterPro" id="IPR011701">
    <property type="entry name" value="MFS"/>
</dbReference>
<dbReference type="EMBL" id="BNBD01000001">
    <property type="protein sequence ID" value="GHF28746.1"/>
    <property type="molecule type" value="Genomic_DNA"/>
</dbReference>
<sequence>MPQVPAPRPPLLAVSGATLVAAARPAARRTAPPGPYARLFAVSGTRAFTLWGLLARLPAGMNGVAAVLMITAARGSYALAGAVTATGLAATAVVAPWTARLVDRYGQGRVAVPAALVAALGSLALVACVRYGAPAWALCAAYAATATAPNTGGMARARWAHLFRDDPAARHTANAFEQAADEVCFMLGPVLAAFLCTTLAPEAGTLTGTALFVAGTVLFATRRRTEPPVAPAPADRRSPLRDNPRLALLLAVFLGTGALFGSLEVVTVGFADAQGHRGLAGAVLGLQAAGSCAAGLVYGRVRPAGPAGARFRRCLAAMAALAPLPLLAAHTGGLPALAGALLVAGMATAPTMVTGMGLVQAATPPGRLNEGMTLAVTALLGGIAAGSAAGGWTVQHLGAPAGYAVPAAAAALALLTAVAGRAGDGPRPRGRGGGHPVRGPGRTAGRQEIS</sequence>
<dbReference type="PANTHER" id="PTHR23542:SF1">
    <property type="entry name" value="MAJOR FACILITATOR SUPERFAMILY (MFS) PROFILE DOMAIN-CONTAINING PROTEIN"/>
    <property type="match status" value="1"/>
</dbReference>
<keyword evidence="2" id="KW-0472">Membrane</keyword>
<proteinExistence type="predicted"/>
<evidence type="ECO:0000313" key="4">
    <source>
        <dbReference type="Proteomes" id="UP000638313"/>
    </source>
</evidence>
<feature type="transmembrane region" description="Helical" evidence="2">
    <location>
        <begin position="246"/>
        <end position="266"/>
    </location>
</feature>
<dbReference type="Pfam" id="PF07690">
    <property type="entry name" value="MFS_1"/>
    <property type="match status" value="1"/>
</dbReference>
<feature type="transmembrane region" description="Helical" evidence="2">
    <location>
        <begin position="77"/>
        <end position="98"/>
    </location>
</feature>
<evidence type="ECO:0000256" key="2">
    <source>
        <dbReference type="SAM" id="Phobius"/>
    </source>
</evidence>
<keyword evidence="4" id="KW-1185">Reference proteome</keyword>
<organism evidence="3 4">
    <name type="scientific">Streptomyces mashuensis</name>
    <dbReference type="NCBI Taxonomy" id="33904"/>
    <lineage>
        <taxon>Bacteria</taxon>
        <taxon>Bacillati</taxon>
        <taxon>Actinomycetota</taxon>
        <taxon>Actinomycetes</taxon>
        <taxon>Kitasatosporales</taxon>
        <taxon>Streptomycetaceae</taxon>
        <taxon>Streptomyces</taxon>
    </lineage>
</organism>
<evidence type="ECO:0000256" key="1">
    <source>
        <dbReference type="SAM" id="MobiDB-lite"/>
    </source>
</evidence>
<feature type="transmembrane region" description="Helical" evidence="2">
    <location>
        <begin position="278"/>
        <end position="299"/>
    </location>
</feature>
<dbReference type="GO" id="GO:0022857">
    <property type="term" value="F:transmembrane transporter activity"/>
    <property type="evidence" value="ECO:0007669"/>
    <property type="project" value="InterPro"/>
</dbReference>
<dbReference type="AlphaFoldDB" id="A0A919AVW1"/>